<dbReference type="Proteomes" id="UP000780801">
    <property type="component" value="Unassembled WGS sequence"/>
</dbReference>
<proteinExistence type="predicted"/>
<sequence>MSPPSSSHSGWVSKMGSLLAAGGVVGLAILGSTIAPSAEAAITFGEAHDSPGSIIMGGLTSVVPKPPSMFDKFLVPGLLNLTNVGVHLNSSTRVIVSLNSSFANPLGMGLTVNNAGVQVMLDGMSLANITVPTVELPGAIGPLNLTATIDIADGATNPQLQASLNNLVTGFFGGVTPMGAPPKLVIDNISVSGVPVGLEPIVVPTQFAPTGPIPKTNVTGPNTGKPPVIGFSGLFNNDAIASSQLGSLVTDFLSGTLNQVVNIGNITFGTPGEPATGIAPVLNTLVSGLGINLPLMNVSTVAIQQLVKGFIQPYLPIDISTLGQNTGSLMNYLKGLAISTAPGHTLLISPQIQLPLPFTLDLNIPYFALDINLDNNNLGQLFLANLVGSGTGQVDLSVGIGLVFREPSPEIPPLVARIVSGLFSGSGLDILAGVSNLAIGVSPSDAVNTLNNINIGVPISSVITGSLNTGNMIGSILSQTDVTIAPNAITVKVGTLAELIIHEAAIAVLPNNLVTAGIQLELFLGLPVVANIGYFGVQLNLDGSNLAHIDLTTGFNYDGGRAAMNAGLAISVGTGDDISTKVANLVNAVIAHQSVSSSIG</sequence>
<keyword evidence="2" id="KW-1185">Reference proteome</keyword>
<accession>A0A9P6FXC1</accession>
<protein>
    <submittedName>
        <fullName evidence="1">Uncharacterized protein</fullName>
    </submittedName>
</protein>
<feature type="non-terminal residue" evidence="1">
    <location>
        <position position="600"/>
    </location>
</feature>
<dbReference type="AlphaFoldDB" id="A0A9P6FXC1"/>
<reference evidence="1" key="1">
    <citation type="journal article" date="2020" name="Fungal Divers.">
        <title>Resolving the Mortierellaceae phylogeny through synthesis of multi-gene phylogenetics and phylogenomics.</title>
        <authorList>
            <person name="Vandepol N."/>
            <person name="Liber J."/>
            <person name="Desiro A."/>
            <person name="Na H."/>
            <person name="Kennedy M."/>
            <person name="Barry K."/>
            <person name="Grigoriev I.V."/>
            <person name="Miller A.N."/>
            <person name="O'Donnell K."/>
            <person name="Stajich J.E."/>
            <person name="Bonito G."/>
        </authorList>
    </citation>
    <scope>NUCLEOTIDE SEQUENCE</scope>
    <source>
        <strain evidence="1">KOD1015</strain>
    </source>
</reference>
<evidence type="ECO:0000313" key="2">
    <source>
        <dbReference type="Proteomes" id="UP000780801"/>
    </source>
</evidence>
<name>A0A9P6FXC1_9FUNG</name>
<organism evidence="1 2">
    <name type="scientific">Lunasporangiospora selenospora</name>
    <dbReference type="NCBI Taxonomy" id="979761"/>
    <lineage>
        <taxon>Eukaryota</taxon>
        <taxon>Fungi</taxon>
        <taxon>Fungi incertae sedis</taxon>
        <taxon>Mucoromycota</taxon>
        <taxon>Mortierellomycotina</taxon>
        <taxon>Mortierellomycetes</taxon>
        <taxon>Mortierellales</taxon>
        <taxon>Mortierellaceae</taxon>
        <taxon>Lunasporangiospora</taxon>
    </lineage>
</organism>
<evidence type="ECO:0000313" key="1">
    <source>
        <dbReference type="EMBL" id="KAF9583129.1"/>
    </source>
</evidence>
<dbReference type="OrthoDB" id="2443621at2759"/>
<comment type="caution">
    <text evidence="1">The sequence shown here is derived from an EMBL/GenBank/DDBJ whole genome shotgun (WGS) entry which is preliminary data.</text>
</comment>
<gene>
    <name evidence="1" type="ORF">BGW38_010194</name>
</gene>
<dbReference type="EMBL" id="JAABOA010000803">
    <property type="protein sequence ID" value="KAF9583129.1"/>
    <property type="molecule type" value="Genomic_DNA"/>
</dbReference>